<dbReference type="GO" id="GO:0005886">
    <property type="term" value="C:plasma membrane"/>
    <property type="evidence" value="ECO:0007669"/>
    <property type="project" value="UniProtKB-SubCell"/>
</dbReference>
<evidence type="ECO:0000256" key="2">
    <source>
        <dbReference type="ARBA" id="ARBA00004651"/>
    </source>
</evidence>
<dbReference type="InterPro" id="IPR003660">
    <property type="entry name" value="HAMP_dom"/>
</dbReference>
<dbReference type="CDD" id="cd07302">
    <property type="entry name" value="CHD"/>
    <property type="match status" value="1"/>
</dbReference>
<comment type="subunit">
    <text evidence="17">Homodimer. Can also exist as monomer.</text>
</comment>
<dbReference type="CDD" id="cd12913">
    <property type="entry name" value="PDC1_MCP_like"/>
    <property type="match status" value="1"/>
</dbReference>
<dbReference type="Pfam" id="PF02743">
    <property type="entry name" value="dCache_1"/>
    <property type="match status" value="1"/>
</dbReference>
<evidence type="ECO:0000256" key="7">
    <source>
        <dbReference type="ARBA" id="ARBA00022723"/>
    </source>
</evidence>
<evidence type="ECO:0000256" key="11">
    <source>
        <dbReference type="ARBA" id="ARBA00022989"/>
    </source>
</evidence>
<dbReference type="RefSeq" id="WP_254174276.1">
    <property type="nucleotide sequence ID" value="NZ_LR882967.1"/>
</dbReference>
<feature type="domain" description="HAMP" evidence="22">
    <location>
        <begin position="375"/>
        <end position="427"/>
    </location>
</feature>
<dbReference type="SUPFAM" id="SSF103190">
    <property type="entry name" value="Sensory domain-like"/>
    <property type="match status" value="1"/>
</dbReference>
<dbReference type="GO" id="GO:0046872">
    <property type="term" value="F:metal ion binding"/>
    <property type="evidence" value="ECO:0007669"/>
    <property type="project" value="UniProtKB-KW"/>
</dbReference>
<evidence type="ECO:0000256" key="16">
    <source>
        <dbReference type="ARBA" id="ARBA00032637"/>
    </source>
</evidence>
<sequence length="664" mass="74329">MASLSRLFGSNQNAPKLSLRIVFVVPFLLQIFASVGLTGWLSFRNGSIAVNDLATQLRIELSNRIQQELHTYLETPHIVNQINVDTLKMGLINLNNTSQMERYLWNQLQQFQTASYIGVGLQNGYYIGANRNDDGTIEFDIVDQRTSGKFEKWLTNNQGDRSQLLSVRENYDPRVRPWYKAGVKAGKPVWSEIYAYFGSRVLVISANQPIYNQKKQLLGVASTDLTLERISQFLNSLKIGKTGQTFVMEKNGYLVATSTLEETFIVNAKKEETERIKAVKSSNPLTQATSRYLVEHFGNLDQIQQSTQLTFEINGKQQYLQVTPLSDKRGINWLIVVVVPESDFMAEIHANTQTTILLCLVALFVATLCGIYTARWISTPILRLSQASQAIASGELDQTIPVESIQELGILAHSFNTMTQQLKASFHELEKTNAELEQRVEERTADLRLEKERSEQLLLNILPEAIAEQLKQDTKAIASAIEEVTILFADIVGFTPLSSKVPPIELVGVLNEMFSIFDNLAEQNGLEKIKTIGDAYMVVGGLPLPKPNHAEAIADMALGMQAAMSQFQAPLERFNIGSQFQIRIGINTGSVVAGVIGIKKFIYDLWGDAVNIASRMESSGEPGRIQVTEATYERIKDQYHFEKRGKISIKGKGEMTTYWLVGKK</sequence>
<dbReference type="Pfam" id="PF00211">
    <property type="entry name" value="Guanylate_cyc"/>
    <property type="match status" value="1"/>
</dbReference>
<evidence type="ECO:0000256" key="6">
    <source>
        <dbReference type="ARBA" id="ARBA00022692"/>
    </source>
</evidence>
<dbReference type="PROSITE" id="PS50125">
    <property type="entry name" value="GUANYLATE_CYCLASE_2"/>
    <property type="match status" value="1"/>
</dbReference>
<keyword evidence="5" id="KW-1003">Cell membrane</keyword>
<evidence type="ECO:0000256" key="13">
    <source>
        <dbReference type="ARBA" id="ARBA00023136"/>
    </source>
</evidence>
<dbReference type="PANTHER" id="PTHR11920:SF335">
    <property type="entry name" value="GUANYLATE CYCLASE"/>
    <property type="match status" value="1"/>
</dbReference>
<dbReference type="InterPro" id="IPR029151">
    <property type="entry name" value="Sensor-like_sf"/>
</dbReference>
<keyword evidence="6 20" id="KW-0812">Transmembrane</keyword>
<dbReference type="Gene3D" id="3.30.70.1230">
    <property type="entry name" value="Nucleotide cyclase"/>
    <property type="match status" value="1"/>
</dbReference>
<feature type="coiled-coil region" evidence="19">
    <location>
        <begin position="419"/>
        <end position="453"/>
    </location>
</feature>
<dbReference type="Gene3D" id="6.10.340.10">
    <property type="match status" value="1"/>
</dbReference>
<dbReference type="InterPro" id="IPR001054">
    <property type="entry name" value="A/G_cyclase"/>
</dbReference>
<dbReference type="PANTHER" id="PTHR11920">
    <property type="entry name" value="GUANYLYL CYCLASE"/>
    <property type="match status" value="1"/>
</dbReference>
<dbReference type="InterPro" id="IPR033479">
    <property type="entry name" value="dCache_1"/>
</dbReference>
<feature type="transmembrane region" description="Helical" evidence="20">
    <location>
        <begin position="21"/>
        <end position="43"/>
    </location>
</feature>
<dbReference type="PROSITE" id="PS50885">
    <property type="entry name" value="HAMP"/>
    <property type="match status" value="1"/>
</dbReference>
<evidence type="ECO:0000256" key="10">
    <source>
        <dbReference type="ARBA" id="ARBA00022842"/>
    </source>
</evidence>
<evidence type="ECO:0000313" key="23">
    <source>
        <dbReference type="EMBL" id="CAD5966022.1"/>
    </source>
</evidence>
<dbReference type="GO" id="GO:0005524">
    <property type="term" value="F:ATP binding"/>
    <property type="evidence" value="ECO:0007669"/>
    <property type="project" value="UniProtKB-KW"/>
</dbReference>
<name>A0A9W4G7Q5_9CYAN</name>
<keyword evidence="11 20" id="KW-1133">Transmembrane helix</keyword>
<evidence type="ECO:0000256" key="4">
    <source>
        <dbReference type="ARBA" id="ARBA00021420"/>
    </source>
</evidence>
<evidence type="ECO:0000256" key="15">
    <source>
        <dbReference type="ARBA" id="ARBA00032597"/>
    </source>
</evidence>
<comment type="catalytic activity">
    <reaction evidence="1">
        <text>ATP = 3',5'-cyclic AMP + diphosphate</text>
        <dbReference type="Rhea" id="RHEA:15389"/>
        <dbReference type="ChEBI" id="CHEBI:30616"/>
        <dbReference type="ChEBI" id="CHEBI:33019"/>
        <dbReference type="ChEBI" id="CHEBI:58165"/>
        <dbReference type="EC" id="4.6.1.1"/>
    </reaction>
</comment>
<dbReference type="GO" id="GO:0035556">
    <property type="term" value="P:intracellular signal transduction"/>
    <property type="evidence" value="ECO:0007669"/>
    <property type="project" value="InterPro"/>
</dbReference>
<keyword evidence="19" id="KW-0175">Coiled coil</keyword>
<dbReference type="EMBL" id="LR882967">
    <property type="protein sequence ID" value="CAD5966022.1"/>
    <property type="molecule type" value="Genomic_DNA"/>
</dbReference>
<dbReference type="Pfam" id="PF00672">
    <property type="entry name" value="HAMP"/>
    <property type="match status" value="1"/>
</dbReference>
<evidence type="ECO:0000256" key="12">
    <source>
        <dbReference type="ARBA" id="ARBA00022998"/>
    </source>
</evidence>
<dbReference type="SUPFAM" id="SSF158472">
    <property type="entry name" value="HAMP domain-like"/>
    <property type="match status" value="1"/>
</dbReference>
<keyword evidence="7" id="KW-0479">Metal-binding</keyword>
<evidence type="ECO:0000256" key="5">
    <source>
        <dbReference type="ARBA" id="ARBA00022475"/>
    </source>
</evidence>
<proteinExistence type="inferred from homology"/>
<keyword evidence="14 18" id="KW-0456">Lyase</keyword>
<evidence type="ECO:0000256" key="3">
    <source>
        <dbReference type="ARBA" id="ARBA00012201"/>
    </source>
</evidence>
<reference evidence="23" key="1">
    <citation type="submission" date="2020-09" db="EMBL/GenBank/DDBJ databases">
        <authorList>
            <person name="Blom J."/>
        </authorList>
    </citation>
    <scope>NUCLEOTIDE SEQUENCE</scope>
    <source>
        <strain evidence="23">No.713</strain>
    </source>
</reference>
<evidence type="ECO:0000256" key="14">
    <source>
        <dbReference type="ARBA" id="ARBA00023239"/>
    </source>
</evidence>
<comment type="similarity">
    <text evidence="18">Belongs to the adenylyl cyclase class-4/guanylyl cyclase family.</text>
</comment>
<feature type="domain" description="Guanylate cyclase" evidence="21">
    <location>
        <begin position="485"/>
        <end position="617"/>
    </location>
</feature>
<evidence type="ECO:0000259" key="21">
    <source>
        <dbReference type="PROSITE" id="PS50125"/>
    </source>
</evidence>
<dbReference type="EC" id="4.6.1.1" evidence="3"/>
<comment type="subcellular location">
    <subcellularLocation>
        <location evidence="2">Cell membrane</location>
        <topology evidence="2">Multi-pass membrane protein</topology>
    </subcellularLocation>
</comment>
<evidence type="ECO:0000256" key="17">
    <source>
        <dbReference type="ARBA" id="ARBA00064436"/>
    </source>
</evidence>
<dbReference type="AlphaFoldDB" id="A0A9W4G7Q5"/>
<evidence type="ECO:0000256" key="20">
    <source>
        <dbReference type="SAM" id="Phobius"/>
    </source>
</evidence>
<dbReference type="FunFam" id="3.30.70.1230:FF:000033">
    <property type="entry name" value="Adenylate cyclase"/>
    <property type="match status" value="1"/>
</dbReference>
<organism evidence="23 24">
    <name type="scientific">Planktothrix pseudagardhii</name>
    <dbReference type="NCBI Taxonomy" id="132604"/>
    <lineage>
        <taxon>Bacteria</taxon>
        <taxon>Bacillati</taxon>
        <taxon>Cyanobacteriota</taxon>
        <taxon>Cyanophyceae</taxon>
        <taxon>Oscillatoriophycideae</taxon>
        <taxon>Oscillatoriales</taxon>
        <taxon>Microcoleaceae</taxon>
        <taxon>Planktothrix</taxon>
    </lineage>
</organism>
<keyword evidence="10" id="KW-0460">Magnesium</keyword>
<dbReference type="GO" id="GO:0006171">
    <property type="term" value="P:cAMP biosynthetic process"/>
    <property type="evidence" value="ECO:0007669"/>
    <property type="project" value="UniProtKB-KW"/>
</dbReference>
<accession>A0A9W4G7Q5</accession>
<evidence type="ECO:0000256" key="19">
    <source>
        <dbReference type="SAM" id="Coils"/>
    </source>
</evidence>
<evidence type="ECO:0000256" key="18">
    <source>
        <dbReference type="RuleBase" id="RU000405"/>
    </source>
</evidence>
<keyword evidence="8" id="KW-0547">Nucleotide-binding</keyword>
<dbReference type="SMART" id="SM00304">
    <property type="entry name" value="HAMP"/>
    <property type="match status" value="1"/>
</dbReference>
<dbReference type="InterPro" id="IPR050401">
    <property type="entry name" value="Cyclic_nucleotide_synthase"/>
</dbReference>
<dbReference type="KEGG" id="ppsu:NO713_03508"/>
<protein>
    <recommendedName>
        <fullName evidence="4">Adenylate cyclase</fullName>
        <ecNumber evidence="3">4.6.1.1</ecNumber>
    </recommendedName>
    <alternativeName>
        <fullName evidence="15">ATP pyrophosphate-lyase</fullName>
    </alternativeName>
    <alternativeName>
        <fullName evidence="16">Adenylyl cyclase</fullName>
    </alternativeName>
</protein>
<dbReference type="SMART" id="SM00044">
    <property type="entry name" value="CYCc"/>
    <property type="match status" value="1"/>
</dbReference>
<dbReference type="Gene3D" id="3.30.450.20">
    <property type="entry name" value="PAS domain"/>
    <property type="match status" value="1"/>
</dbReference>
<evidence type="ECO:0000256" key="8">
    <source>
        <dbReference type="ARBA" id="ARBA00022741"/>
    </source>
</evidence>
<dbReference type="Proteomes" id="UP001153719">
    <property type="component" value="Chromosome"/>
</dbReference>
<evidence type="ECO:0000313" key="24">
    <source>
        <dbReference type="Proteomes" id="UP001153719"/>
    </source>
</evidence>
<keyword evidence="24" id="KW-1185">Reference proteome</keyword>
<dbReference type="SUPFAM" id="SSF55073">
    <property type="entry name" value="Nucleotide cyclase"/>
    <property type="match status" value="1"/>
</dbReference>
<dbReference type="InterPro" id="IPR029787">
    <property type="entry name" value="Nucleotide_cyclase"/>
</dbReference>
<dbReference type="InterPro" id="IPR018297">
    <property type="entry name" value="A/G_cyclase_CS"/>
</dbReference>
<keyword evidence="12" id="KW-0115">cAMP biosynthesis</keyword>
<keyword evidence="13 20" id="KW-0472">Membrane</keyword>
<dbReference type="CDD" id="cd06225">
    <property type="entry name" value="HAMP"/>
    <property type="match status" value="1"/>
</dbReference>
<keyword evidence="9" id="KW-0067">ATP-binding</keyword>
<evidence type="ECO:0000256" key="1">
    <source>
        <dbReference type="ARBA" id="ARBA00001593"/>
    </source>
</evidence>
<gene>
    <name evidence="23" type="primary">cya</name>
    <name evidence="23" type="ORF">NO713_03508</name>
</gene>
<evidence type="ECO:0000256" key="9">
    <source>
        <dbReference type="ARBA" id="ARBA00022840"/>
    </source>
</evidence>
<evidence type="ECO:0000259" key="22">
    <source>
        <dbReference type="PROSITE" id="PS50885"/>
    </source>
</evidence>
<dbReference type="GO" id="GO:0004016">
    <property type="term" value="F:adenylate cyclase activity"/>
    <property type="evidence" value="ECO:0007669"/>
    <property type="project" value="UniProtKB-EC"/>
</dbReference>
<dbReference type="CDD" id="cd12912">
    <property type="entry name" value="PDC2_MCP_like"/>
    <property type="match status" value="1"/>
</dbReference>
<dbReference type="PROSITE" id="PS00452">
    <property type="entry name" value="GUANYLATE_CYCLASE_1"/>
    <property type="match status" value="1"/>
</dbReference>